<feature type="chain" id="PRO_5045801469" evidence="1">
    <location>
        <begin position="28"/>
        <end position="188"/>
    </location>
</feature>
<accession>A0ABS4EQR3</accession>
<name>A0ABS4EQR3_9HYPH</name>
<dbReference type="InterPro" id="IPR010980">
    <property type="entry name" value="Cyt_c/b562"/>
</dbReference>
<sequence>MTANAKKLANLMLVTPALITVISVAAAQTVPMGNVTQRQDGMKAMANAAKTINAMFRDSSAYDAKTFKAAAETVRALSGVALSALFEGPVTTPGSKASASIETERQQFDKLANDLGVYASALSAAADRNPDTLGPGTRMQGGEAMMGGPLARKIDAAREAESMPAEHAFHLMLQTCTSCHAKFRIEVK</sequence>
<protein>
    <submittedName>
        <fullName evidence="2">Cytochrome c556</fullName>
    </submittedName>
</protein>
<feature type="signal peptide" evidence="1">
    <location>
        <begin position="1"/>
        <end position="27"/>
    </location>
</feature>
<reference evidence="2 3" key="1">
    <citation type="submission" date="2021-03" db="EMBL/GenBank/DDBJ databases">
        <title>Genomic Encyclopedia of Type Strains, Phase IV (KMG-IV): sequencing the most valuable type-strain genomes for metagenomic binning, comparative biology and taxonomic classification.</title>
        <authorList>
            <person name="Goeker M."/>
        </authorList>
    </citation>
    <scope>NUCLEOTIDE SEQUENCE [LARGE SCALE GENOMIC DNA]</scope>
    <source>
        <strain evidence="2 3">DSM 26427</strain>
    </source>
</reference>
<dbReference type="Proteomes" id="UP000823786">
    <property type="component" value="Unassembled WGS sequence"/>
</dbReference>
<organism evidence="2 3">
    <name type="scientific">Rhizobium herbae</name>
    <dbReference type="NCBI Taxonomy" id="508661"/>
    <lineage>
        <taxon>Bacteria</taxon>
        <taxon>Pseudomonadati</taxon>
        <taxon>Pseudomonadota</taxon>
        <taxon>Alphaproteobacteria</taxon>
        <taxon>Hyphomicrobiales</taxon>
        <taxon>Rhizobiaceae</taxon>
        <taxon>Rhizobium/Agrobacterium group</taxon>
        <taxon>Rhizobium</taxon>
    </lineage>
</organism>
<comment type="caution">
    <text evidence="2">The sequence shown here is derived from an EMBL/GenBank/DDBJ whole genome shotgun (WGS) entry which is preliminary data.</text>
</comment>
<dbReference type="InterPro" id="IPR002321">
    <property type="entry name" value="Cyt_c_II"/>
</dbReference>
<gene>
    <name evidence="2" type="ORF">J2Z75_003809</name>
</gene>
<dbReference type="SUPFAM" id="SSF47175">
    <property type="entry name" value="Cytochromes"/>
    <property type="match status" value="1"/>
</dbReference>
<dbReference type="Gene3D" id="1.20.120.10">
    <property type="entry name" value="Cytochrome c/b562"/>
    <property type="match status" value="1"/>
</dbReference>
<proteinExistence type="predicted"/>
<keyword evidence="3" id="KW-1185">Reference proteome</keyword>
<evidence type="ECO:0000313" key="2">
    <source>
        <dbReference type="EMBL" id="MBP1860288.1"/>
    </source>
</evidence>
<dbReference type="EMBL" id="JAGGJV010000006">
    <property type="protein sequence ID" value="MBP1860288.1"/>
    <property type="molecule type" value="Genomic_DNA"/>
</dbReference>
<evidence type="ECO:0000313" key="3">
    <source>
        <dbReference type="Proteomes" id="UP000823786"/>
    </source>
</evidence>
<evidence type="ECO:0000256" key="1">
    <source>
        <dbReference type="SAM" id="SignalP"/>
    </source>
</evidence>
<dbReference type="PROSITE" id="PS51009">
    <property type="entry name" value="CYTCII"/>
    <property type="match status" value="1"/>
</dbReference>
<dbReference type="Pfam" id="PF01322">
    <property type="entry name" value="Cytochrom_C_2"/>
    <property type="match status" value="1"/>
</dbReference>
<keyword evidence="1" id="KW-0732">Signal</keyword>